<proteinExistence type="inferred from homology"/>
<dbReference type="Gene3D" id="3.30.420.40">
    <property type="match status" value="2"/>
</dbReference>
<protein>
    <submittedName>
        <fullName evidence="2">Sugar kinase</fullName>
    </submittedName>
</protein>
<keyword evidence="2" id="KW-0418">Kinase</keyword>
<accession>A0A1V8YG55</accession>
<sequence>MSVLGIDIGGTMIKTALIHQTGISYKERFPTPKKKEEFQQLIIEIIDKYKQIQSIRKIAFSVPGSVDKSGTVFFGGAVPYLDQIDLKSCLKLENVEITVENDAKAATACEMKYGNLKDVANGAAIILGTGVGMGICINGQLYKGTHYQAGEISFLIRDRQMTGADSFVGMGLSAVFLINKLAKLLNVENDGETVFLTLKNSENEAAKELFNRYCKDVAVLCFNLQTILDVEKIVIGGGISQQHYLIQTIQEAYQSLFEIAPIIKKTLRPMTIEAAKFQADANLIGASIKES</sequence>
<gene>
    <name evidence="2" type="ORF">BH747_01650</name>
</gene>
<dbReference type="EMBL" id="MJEA01000001">
    <property type="protein sequence ID" value="OQO71562.1"/>
    <property type="molecule type" value="Genomic_DNA"/>
</dbReference>
<dbReference type="InterPro" id="IPR043129">
    <property type="entry name" value="ATPase_NBD"/>
</dbReference>
<dbReference type="AlphaFoldDB" id="A0A1V8YG55"/>
<dbReference type="CDD" id="cd24152">
    <property type="entry name" value="ASKHA_NBD_ROK-like"/>
    <property type="match status" value="1"/>
</dbReference>
<dbReference type="GO" id="GO:0016301">
    <property type="term" value="F:kinase activity"/>
    <property type="evidence" value="ECO:0007669"/>
    <property type="project" value="UniProtKB-KW"/>
</dbReference>
<dbReference type="OrthoDB" id="9795247at2"/>
<dbReference type="PANTHER" id="PTHR18964:SF170">
    <property type="entry name" value="SUGAR KINASE"/>
    <property type="match status" value="1"/>
</dbReference>
<dbReference type="SUPFAM" id="SSF53067">
    <property type="entry name" value="Actin-like ATPase domain"/>
    <property type="match status" value="1"/>
</dbReference>
<comment type="caution">
    <text evidence="2">The sequence shown here is derived from an EMBL/GenBank/DDBJ whole genome shotgun (WGS) entry which is preliminary data.</text>
</comment>
<dbReference type="Proteomes" id="UP000192477">
    <property type="component" value="Unassembled WGS sequence"/>
</dbReference>
<dbReference type="InterPro" id="IPR000600">
    <property type="entry name" value="ROK"/>
</dbReference>
<dbReference type="Pfam" id="PF00480">
    <property type="entry name" value="ROK"/>
    <property type="match status" value="1"/>
</dbReference>
<dbReference type="PANTHER" id="PTHR18964">
    <property type="entry name" value="ROK (REPRESSOR, ORF, KINASE) FAMILY"/>
    <property type="match status" value="1"/>
</dbReference>
<organism evidence="2 3">
    <name type="scientific">Enterococcus villorum</name>
    <dbReference type="NCBI Taxonomy" id="112904"/>
    <lineage>
        <taxon>Bacteria</taxon>
        <taxon>Bacillati</taxon>
        <taxon>Bacillota</taxon>
        <taxon>Bacilli</taxon>
        <taxon>Lactobacillales</taxon>
        <taxon>Enterococcaceae</taxon>
        <taxon>Enterococcus</taxon>
    </lineage>
</organism>
<comment type="similarity">
    <text evidence="1">Belongs to the ROK (NagC/XylR) family.</text>
</comment>
<dbReference type="STRING" id="112904.BH747_01650"/>
<reference evidence="2 3" key="1">
    <citation type="journal article" date="2017" name="BMC Microbiol.">
        <title>Comparative genomics of Enterococcus spp. isolated from bovine feces.</title>
        <authorList>
            <person name="Beukers A.G."/>
            <person name="Zaheer R."/>
            <person name="Goji N."/>
            <person name="Amoako K.K."/>
            <person name="Chaves A.V."/>
            <person name="Ward M.P."/>
            <person name="McAllister T.A."/>
        </authorList>
    </citation>
    <scope>NUCLEOTIDE SEQUENCE [LARGE SCALE GENOMIC DNA]</scope>
    <source>
        <strain evidence="2 3">F1129D 143</strain>
    </source>
</reference>
<evidence type="ECO:0000313" key="2">
    <source>
        <dbReference type="EMBL" id="OQO71562.1"/>
    </source>
</evidence>
<keyword evidence="2" id="KW-0808">Transferase</keyword>
<evidence type="ECO:0000313" key="3">
    <source>
        <dbReference type="Proteomes" id="UP000192477"/>
    </source>
</evidence>
<dbReference type="RefSeq" id="WP_081181808.1">
    <property type="nucleotide sequence ID" value="NZ_MJEA01000001.1"/>
</dbReference>
<name>A0A1V8YG55_9ENTE</name>
<evidence type="ECO:0000256" key="1">
    <source>
        <dbReference type="ARBA" id="ARBA00006479"/>
    </source>
</evidence>